<evidence type="ECO:0000313" key="2">
    <source>
        <dbReference type="EMBL" id="MCP2011210.1"/>
    </source>
</evidence>
<keyword evidence="3" id="KW-1185">Reference proteome</keyword>
<accession>A0ABT1GQD9</accession>
<evidence type="ECO:0000313" key="3">
    <source>
        <dbReference type="Proteomes" id="UP001162889"/>
    </source>
</evidence>
<evidence type="ECO:0008006" key="4">
    <source>
        <dbReference type="Google" id="ProtNLM"/>
    </source>
</evidence>
<sequence length="127" mass="14104">MKKHLALLAVTSILSLLAYAGTQKPWDGTYTSYKMSYLTYSNDLDEKQPPTRTDRKMAFMVEGLMAKEMFESIGPDLKETCGASSHLRIREKGDVECTYDKDTPSAPYTCRFGLNLSTGKSIPGSTC</sequence>
<evidence type="ECO:0000256" key="1">
    <source>
        <dbReference type="SAM" id="SignalP"/>
    </source>
</evidence>
<dbReference type="RefSeq" id="WP_229224763.1">
    <property type="nucleotide sequence ID" value="NZ_JAHTGR010000005.1"/>
</dbReference>
<gene>
    <name evidence="2" type="ORF">L1274_004956</name>
</gene>
<reference evidence="2" key="1">
    <citation type="submission" date="2022-03" db="EMBL/GenBank/DDBJ databases">
        <title>Genome Encyclopedia of Bacteria and Archaea VI: Functional Genomics of Type Strains.</title>
        <authorList>
            <person name="Whitman W."/>
        </authorList>
    </citation>
    <scope>NUCLEOTIDE SEQUENCE</scope>
    <source>
        <strain evidence="2">HSC-15S17</strain>
    </source>
</reference>
<proteinExistence type="predicted"/>
<keyword evidence="1" id="KW-0732">Signal</keyword>
<dbReference type="EMBL" id="JALJZU010000010">
    <property type="protein sequence ID" value="MCP2011210.1"/>
    <property type="molecule type" value="Genomic_DNA"/>
</dbReference>
<name>A0ABT1GQD9_9BURK</name>
<comment type="caution">
    <text evidence="2">The sequence shown here is derived from an EMBL/GenBank/DDBJ whole genome shotgun (WGS) entry which is preliminary data.</text>
</comment>
<protein>
    <recommendedName>
        <fullName evidence="4">DUF3617 family protein</fullName>
    </recommendedName>
</protein>
<feature type="signal peptide" evidence="1">
    <location>
        <begin position="1"/>
        <end position="20"/>
    </location>
</feature>
<dbReference type="Proteomes" id="UP001162889">
    <property type="component" value="Unassembled WGS sequence"/>
</dbReference>
<organism evidence="2 3">
    <name type="scientific">Duganella violaceipulchra</name>
    <dbReference type="NCBI Taxonomy" id="2849652"/>
    <lineage>
        <taxon>Bacteria</taxon>
        <taxon>Pseudomonadati</taxon>
        <taxon>Pseudomonadota</taxon>
        <taxon>Betaproteobacteria</taxon>
        <taxon>Burkholderiales</taxon>
        <taxon>Oxalobacteraceae</taxon>
        <taxon>Telluria group</taxon>
        <taxon>Duganella</taxon>
    </lineage>
</organism>
<feature type="chain" id="PRO_5046393575" description="DUF3617 family protein" evidence="1">
    <location>
        <begin position="21"/>
        <end position="127"/>
    </location>
</feature>